<proteinExistence type="predicted"/>
<keyword evidence="2" id="KW-1185">Reference proteome</keyword>
<evidence type="ECO:0000313" key="2">
    <source>
        <dbReference type="Proteomes" id="UP001152622"/>
    </source>
</evidence>
<accession>A0A9Q1ITL8</accession>
<dbReference type="EMBL" id="JAINUF010000007">
    <property type="protein sequence ID" value="KAJ8354270.1"/>
    <property type="molecule type" value="Genomic_DNA"/>
</dbReference>
<dbReference type="Proteomes" id="UP001152622">
    <property type="component" value="Chromosome 7"/>
</dbReference>
<organism evidence="1 2">
    <name type="scientific">Synaphobranchus kaupii</name>
    <name type="common">Kaup's arrowtooth eel</name>
    <dbReference type="NCBI Taxonomy" id="118154"/>
    <lineage>
        <taxon>Eukaryota</taxon>
        <taxon>Metazoa</taxon>
        <taxon>Chordata</taxon>
        <taxon>Craniata</taxon>
        <taxon>Vertebrata</taxon>
        <taxon>Euteleostomi</taxon>
        <taxon>Actinopterygii</taxon>
        <taxon>Neopterygii</taxon>
        <taxon>Teleostei</taxon>
        <taxon>Anguilliformes</taxon>
        <taxon>Synaphobranchidae</taxon>
        <taxon>Synaphobranchus</taxon>
    </lineage>
</organism>
<reference evidence="1" key="1">
    <citation type="journal article" date="2023" name="Science">
        <title>Genome structures resolve the early diversification of teleost fishes.</title>
        <authorList>
            <person name="Parey E."/>
            <person name="Louis A."/>
            <person name="Montfort J."/>
            <person name="Bouchez O."/>
            <person name="Roques C."/>
            <person name="Iampietro C."/>
            <person name="Lluch J."/>
            <person name="Castinel A."/>
            <person name="Donnadieu C."/>
            <person name="Desvignes T."/>
            <person name="Floi Bucao C."/>
            <person name="Jouanno E."/>
            <person name="Wen M."/>
            <person name="Mejri S."/>
            <person name="Dirks R."/>
            <person name="Jansen H."/>
            <person name="Henkel C."/>
            <person name="Chen W.J."/>
            <person name="Zahm M."/>
            <person name="Cabau C."/>
            <person name="Klopp C."/>
            <person name="Thompson A.W."/>
            <person name="Robinson-Rechavi M."/>
            <person name="Braasch I."/>
            <person name="Lecointre G."/>
            <person name="Bobe J."/>
            <person name="Postlethwait J.H."/>
            <person name="Berthelot C."/>
            <person name="Roest Crollius H."/>
            <person name="Guiguen Y."/>
        </authorList>
    </citation>
    <scope>NUCLEOTIDE SEQUENCE</scope>
    <source>
        <strain evidence="1">WJC10195</strain>
    </source>
</reference>
<comment type="caution">
    <text evidence="1">The sequence shown here is derived from an EMBL/GenBank/DDBJ whole genome shotgun (WGS) entry which is preliminary data.</text>
</comment>
<gene>
    <name evidence="1" type="ORF">SKAU_G00218370</name>
</gene>
<sequence>MYRQTDKRAAFARAACLASILSKLGDGRVEKRLELRVGKLFAPFCKTDGLRAADNVPPSRRSPLHCCGQDCVRSFCSTPQDPGSLRALFPEC</sequence>
<name>A0A9Q1ITL8_SYNKA</name>
<protein>
    <submittedName>
        <fullName evidence="1">Uncharacterized protein</fullName>
    </submittedName>
</protein>
<evidence type="ECO:0000313" key="1">
    <source>
        <dbReference type="EMBL" id="KAJ8354270.1"/>
    </source>
</evidence>
<dbReference type="AlphaFoldDB" id="A0A9Q1ITL8"/>